<keyword evidence="1" id="KW-0732">Signal</keyword>
<evidence type="ECO:0000256" key="1">
    <source>
        <dbReference type="SAM" id="SignalP"/>
    </source>
</evidence>
<feature type="signal peptide" evidence="1">
    <location>
        <begin position="1"/>
        <end position="17"/>
    </location>
</feature>
<accession>A0A5C7AE51</accession>
<proteinExistence type="predicted"/>
<feature type="chain" id="PRO_5022660866" description="6-bladed beta-propeller" evidence="1">
    <location>
        <begin position="18"/>
        <end position="383"/>
    </location>
</feature>
<dbReference type="EMBL" id="VORW01000014">
    <property type="protein sequence ID" value="TXE06691.1"/>
    <property type="molecule type" value="Genomic_DNA"/>
</dbReference>
<dbReference type="OrthoDB" id="821888at2"/>
<reference evidence="2 3" key="1">
    <citation type="submission" date="2019-08" db="EMBL/GenBank/DDBJ databases">
        <title>Genomes sequence of Algoriphagus aquimarinus ACAM450.</title>
        <authorList>
            <person name="Bowman J.P."/>
        </authorList>
    </citation>
    <scope>NUCLEOTIDE SEQUENCE [LARGE SCALE GENOMIC DNA]</scope>
    <source>
        <strain evidence="2 3">ACAM 450</strain>
    </source>
</reference>
<dbReference type="PROSITE" id="PS51257">
    <property type="entry name" value="PROKAR_LIPOPROTEIN"/>
    <property type="match status" value="1"/>
</dbReference>
<protein>
    <recommendedName>
        <fullName evidence="4">6-bladed beta-propeller</fullName>
    </recommendedName>
</protein>
<evidence type="ECO:0000313" key="2">
    <source>
        <dbReference type="EMBL" id="TXE06691.1"/>
    </source>
</evidence>
<dbReference type="SUPFAM" id="SSF82171">
    <property type="entry name" value="DPP6 N-terminal domain-like"/>
    <property type="match status" value="1"/>
</dbReference>
<gene>
    <name evidence="2" type="ORF">ESV85_16490</name>
</gene>
<sequence>MKKINALFTCSILLAFACSSPKNNEENQSINSNEWELQIVDSIQVDYLGQLMLLAIHPDGNHFLFGNSANNHLILTDGKGDIITTYEEPADAPTSVGPLTTSATFLGDQIIAMGNNRLAVYDLKLQFLKSLKFPPIGRGMYYNGFDFLQPISLQGENELLGFIGGPQNDIPSNQPEYYSQYNLFELFNLDQETFSPVVPFHEKSRFLNGEAFDFLAPKFQVDGSKVSFVYSNDSLLYSYDLSVEQDSFKAQSIPFDKFLLNPGYPMKGSPDYETKTDREGGIWSFFKIGDNHLITYTSGIELENMPDLTQEMEILIQELERLNPMKWLVLDENGKSSRPQLVSDKYRLNRQDNHGFIWADQNVNSLEEEPEYAVFYKLKLVQK</sequence>
<organism evidence="2 3">
    <name type="scientific">Algoriphagus aquimarinus</name>
    <dbReference type="NCBI Taxonomy" id="237018"/>
    <lineage>
        <taxon>Bacteria</taxon>
        <taxon>Pseudomonadati</taxon>
        <taxon>Bacteroidota</taxon>
        <taxon>Cytophagia</taxon>
        <taxon>Cytophagales</taxon>
        <taxon>Cyclobacteriaceae</taxon>
        <taxon>Algoriphagus</taxon>
    </lineage>
</organism>
<dbReference type="RefSeq" id="WP_146919525.1">
    <property type="nucleotide sequence ID" value="NZ_VORW01000014.1"/>
</dbReference>
<evidence type="ECO:0000313" key="3">
    <source>
        <dbReference type="Proteomes" id="UP000321935"/>
    </source>
</evidence>
<evidence type="ECO:0008006" key="4">
    <source>
        <dbReference type="Google" id="ProtNLM"/>
    </source>
</evidence>
<dbReference type="AlphaFoldDB" id="A0A5C7AE51"/>
<dbReference type="Proteomes" id="UP000321935">
    <property type="component" value="Unassembled WGS sequence"/>
</dbReference>
<name>A0A5C7AE51_9BACT</name>
<comment type="caution">
    <text evidence="2">The sequence shown here is derived from an EMBL/GenBank/DDBJ whole genome shotgun (WGS) entry which is preliminary data.</text>
</comment>